<feature type="transmembrane region" description="Helical" evidence="1">
    <location>
        <begin position="305"/>
        <end position="326"/>
    </location>
</feature>
<evidence type="ECO:0000313" key="3">
    <source>
        <dbReference type="EMBL" id="ETW20270.1"/>
    </source>
</evidence>
<evidence type="ECO:0000256" key="2">
    <source>
        <dbReference type="SAM" id="SignalP"/>
    </source>
</evidence>
<evidence type="ECO:0000256" key="1">
    <source>
        <dbReference type="SAM" id="Phobius"/>
    </source>
</evidence>
<dbReference type="EMBL" id="KI925023">
    <property type="protein sequence ID" value="ETW20270.1"/>
    <property type="molecule type" value="Genomic_DNA"/>
</dbReference>
<dbReference type="NCBIfam" id="TIGR01477">
    <property type="entry name" value="RIFIN"/>
    <property type="match status" value="1"/>
</dbReference>
<sequence length="346" mass="38706">MKLHYFKILLLFAHPLNILLLSSSHVYNKKNPYIITSHTPSQESLKTCRSLCECDLYTSIYDNDPEMQKVIQEFDNRTSQRFEEYDRRMVKNRQKCKERCDKEIEQIIVKDKIEKELTEKLGALQTEIQSDAVPTCTCQKSVADKVEKTCLKCGSVLGGGIAPGWGLVSGIGYSTWTHYVATTVAKAATDAGIKEATEGLGGIFTLKEVTVINWTSKITATNYYKPMELVEIVNGVSNMCGETGVAGDTSFCYFAENIKPSYLFAQMISRQAREAATYAASKAKDVTTAEFANSASSTATLTNTIIASVVAILVIVLVMIIIYLILRYRRKTKMKKKLQYIKLLNE</sequence>
<keyword evidence="2" id="KW-0732">Signal</keyword>
<feature type="signal peptide" evidence="2">
    <location>
        <begin position="1"/>
        <end position="24"/>
    </location>
</feature>
<protein>
    <recommendedName>
        <fullName evidence="5">Surface antigen</fullName>
    </recommendedName>
</protein>
<keyword evidence="1" id="KW-1133">Transmembrane helix</keyword>
<organism evidence="3 4">
    <name type="scientific">Plasmodium falciparum Vietnam Oak-Knoll</name>
    <name type="common">FVO</name>
    <dbReference type="NCBI Taxonomy" id="1036723"/>
    <lineage>
        <taxon>Eukaryota</taxon>
        <taxon>Sar</taxon>
        <taxon>Alveolata</taxon>
        <taxon>Apicomplexa</taxon>
        <taxon>Aconoidasida</taxon>
        <taxon>Haemosporida</taxon>
        <taxon>Plasmodiidae</taxon>
        <taxon>Plasmodium</taxon>
        <taxon>Plasmodium (Laverania)</taxon>
    </lineage>
</organism>
<dbReference type="InterPro" id="IPR006373">
    <property type="entry name" value="VSA_Rifin"/>
</dbReference>
<reference evidence="3 4" key="2">
    <citation type="submission" date="2013-02" db="EMBL/GenBank/DDBJ databases">
        <title>The Genome Sequence of Plasmodium falciparum Vietnam Oak-Knoll (FVO).</title>
        <authorList>
            <consortium name="The Broad Institute Genome Sequencing Platform"/>
            <consortium name="The Broad Institute Genome Sequencing Center for Infectious Disease"/>
            <person name="Neafsey D."/>
            <person name="Cheeseman I."/>
            <person name="Volkman S."/>
            <person name="Adams J."/>
            <person name="Walker B."/>
            <person name="Young S.K."/>
            <person name="Zeng Q."/>
            <person name="Gargeya S."/>
            <person name="Fitzgerald M."/>
            <person name="Haas B."/>
            <person name="Abouelleil A."/>
            <person name="Alvarado L."/>
            <person name="Arachchi H.M."/>
            <person name="Berlin A.M."/>
            <person name="Chapman S.B."/>
            <person name="Dewar J."/>
            <person name="Goldberg J."/>
            <person name="Griggs A."/>
            <person name="Gujja S."/>
            <person name="Hansen M."/>
            <person name="Howarth C."/>
            <person name="Imamovic A."/>
            <person name="Larimer J."/>
            <person name="McCowan C."/>
            <person name="Murphy C."/>
            <person name="Neiman D."/>
            <person name="Pearson M."/>
            <person name="Priest M."/>
            <person name="Roberts A."/>
            <person name="Saif S."/>
            <person name="Shea T."/>
            <person name="Sisk P."/>
            <person name="Sykes S."/>
            <person name="Wortman J."/>
            <person name="Nusbaum C."/>
            <person name="Birren B."/>
        </authorList>
    </citation>
    <scope>NUCLEOTIDE SEQUENCE [LARGE SCALE GENOMIC DNA]</scope>
    <source>
        <strain evidence="4">Vietnam Oak-Knoll (FVO)</strain>
    </source>
</reference>
<keyword evidence="1" id="KW-0812">Transmembrane</keyword>
<dbReference type="Proteomes" id="UP000030690">
    <property type="component" value="Unassembled WGS sequence"/>
</dbReference>
<proteinExistence type="predicted"/>
<evidence type="ECO:0000313" key="4">
    <source>
        <dbReference type="Proteomes" id="UP000030690"/>
    </source>
</evidence>
<dbReference type="AlphaFoldDB" id="A0A024VDL0"/>
<accession>A0A024VDL0</accession>
<keyword evidence="1" id="KW-0472">Membrane</keyword>
<name>A0A024VDL0_PLAFA</name>
<dbReference type="Pfam" id="PF02009">
    <property type="entry name" value="RIFIN"/>
    <property type="match status" value="1"/>
</dbReference>
<reference evidence="3 4" key="1">
    <citation type="submission" date="2013-02" db="EMBL/GenBank/DDBJ databases">
        <title>The Genome Annotation of Plasmodium falciparum Vietnam Oak-Knoll (FVO).</title>
        <authorList>
            <consortium name="The Broad Institute Genome Sequencing Platform"/>
            <consortium name="The Broad Institute Genome Sequencing Center for Infectious Disease"/>
            <person name="Neafsey D."/>
            <person name="Hoffman S."/>
            <person name="Volkman S."/>
            <person name="Rosenthal P."/>
            <person name="Walker B."/>
            <person name="Young S.K."/>
            <person name="Zeng Q."/>
            <person name="Gargeya S."/>
            <person name="Fitzgerald M."/>
            <person name="Haas B."/>
            <person name="Abouelleil A."/>
            <person name="Allen A.W."/>
            <person name="Alvarado L."/>
            <person name="Arachchi H.M."/>
            <person name="Berlin A.M."/>
            <person name="Chapman S.B."/>
            <person name="Gainer-Dewar J."/>
            <person name="Goldberg J."/>
            <person name="Griggs A."/>
            <person name="Gujja S."/>
            <person name="Hansen M."/>
            <person name="Howarth C."/>
            <person name="Imamovic A."/>
            <person name="Ireland A."/>
            <person name="Larimer J."/>
            <person name="McCowan C."/>
            <person name="Murphy C."/>
            <person name="Pearson M."/>
            <person name="Poon T.W."/>
            <person name="Priest M."/>
            <person name="Roberts A."/>
            <person name="Saif S."/>
            <person name="Shea T."/>
            <person name="Sisk P."/>
            <person name="Sykes S."/>
            <person name="Wortman J."/>
            <person name="Nusbaum C."/>
            <person name="Birren B."/>
        </authorList>
    </citation>
    <scope>NUCLEOTIDE SEQUENCE [LARGE SCALE GENOMIC DNA]</scope>
    <source>
        <strain evidence="4">Vietnam Oak-Knoll (FVO)</strain>
    </source>
</reference>
<feature type="chain" id="PRO_5001535875" description="Surface antigen" evidence="2">
    <location>
        <begin position="25"/>
        <end position="346"/>
    </location>
</feature>
<gene>
    <name evidence="3" type="ORF">PFFVO_00746</name>
</gene>
<evidence type="ECO:0008006" key="5">
    <source>
        <dbReference type="Google" id="ProtNLM"/>
    </source>
</evidence>